<proteinExistence type="predicted"/>
<sequence>MTYVDENENDAAYYCTLSLLLFDMLLKRFDEICSSFLFNFLGDTASFSSTKSRNVWMRAERELSRFEGPAFIGDFLLNWCSIDKKYIKSATKHVIPHIRNRPLKLFN</sequence>
<dbReference type="AlphaFoldDB" id="A0AAQ3MGK4"/>
<organism evidence="1 2">
    <name type="scientific">Vigna mungo</name>
    <name type="common">Black gram</name>
    <name type="synonym">Phaseolus mungo</name>
    <dbReference type="NCBI Taxonomy" id="3915"/>
    <lineage>
        <taxon>Eukaryota</taxon>
        <taxon>Viridiplantae</taxon>
        <taxon>Streptophyta</taxon>
        <taxon>Embryophyta</taxon>
        <taxon>Tracheophyta</taxon>
        <taxon>Spermatophyta</taxon>
        <taxon>Magnoliopsida</taxon>
        <taxon>eudicotyledons</taxon>
        <taxon>Gunneridae</taxon>
        <taxon>Pentapetalae</taxon>
        <taxon>rosids</taxon>
        <taxon>fabids</taxon>
        <taxon>Fabales</taxon>
        <taxon>Fabaceae</taxon>
        <taxon>Papilionoideae</taxon>
        <taxon>50 kb inversion clade</taxon>
        <taxon>NPAAA clade</taxon>
        <taxon>indigoferoid/millettioid clade</taxon>
        <taxon>Phaseoleae</taxon>
        <taxon>Vigna</taxon>
    </lineage>
</organism>
<name>A0AAQ3MGK4_VIGMU</name>
<gene>
    <name evidence="1" type="ORF">V8G54_036318</name>
</gene>
<evidence type="ECO:0000313" key="2">
    <source>
        <dbReference type="Proteomes" id="UP001374535"/>
    </source>
</evidence>
<reference evidence="1 2" key="1">
    <citation type="journal article" date="2023" name="Life. Sci Alliance">
        <title>Evolutionary insights into 3D genome organization and epigenetic landscape of Vigna mungo.</title>
        <authorList>
            <person name="Junaid A."/>
            <person name="Singh B."/>
            <person name="Bhatia S."/>
        </authorList>
    </citation>
    <scope>NUCLEOTIDE SEQUENCE [LARGE SCALE GENOMIC DNA]</scope>
    <source>
        <strain evidence="1">Urdbean</strain>
    </source>
</reference>
<evidence type="ECO:0000313" key="1">
    <source>
        <dbReference type="EMBL" id="WVY90804.1"/>
    </source>
</evidence>
<keyword evidence="2" id="KW-1185">Reference proteome</keyword>
<dbReference type="Proteomes" id="UP001374535">
    <property type="component" value="Chromosome 11"/>
</dbReference>
<protein>
    <submittedName>
        <fullName evidence="1">Uncharacterized protein</fullName>
    </submittedName>
</protein>
<dbReference type="EMBL" id="CP144690">
    <property type="protein sequence ID" value="WVY90804.1"/>
    <property type="molecule type" value="Genomic_DNA"/>
</dbReference>
<accession>A0AAQ3MGK4</accession>